<organism evidence="1 2">
    <name type="scientific">Microbacterium invictum</name>
    <dbReference type="NCBI Taxonomy" id="515415"/>
    <lineage>
        <taxon>Bacteria</taxon>
        <taxon>Bacillati</taxon>
        <taxon>Actinomycetota</taxon>
        <taxon>Actinomycetes</taxon>
        <taxon>Micrococcales</taxon>
        <taxon>Microbacteriaceae</taxon>
        <taxon>Microbacterium</taxon>
    </lineage>
</organism>
<evidence type="ECO:0000313" key="1">
    <source>
        <dbReference type="EMBL" id="WQB70111.1"/>
    </source>
</evidence>
<proteinExistence type="predicted"/>
<accession>A0ABZ0VBQ6</accession>
<evidence type="ECO:0000313" key="2">
    <source>
        <dbReference type="Proteomes" id="UP001324533"/>
    </source>
</evidence>
<keyword evidence="2" id="KW-1185">Reference proteome</keyword>
<reference evidence="1 2" key="1">
    <citation type="submission" date="2023-06" db="EMBL/GenBank/DDBJ databases">
        <title>Rock-solubilizing bacteria, Microbacterium invictum, promotes re-establishment of vegetation in rocky wasteland by accelerating rock bio-weathering and reshaping soil bacterial community.</title>
        <authorList>
            <person name="Liu C."/>
        </authorList>
    </citation>
    <scope>NUCLEOTIDE SEQUENCE [LARGE SCALE GENOMIC DNA]</scope>
    <source>
        <strain evidence="1 2">X-18</strain>
    </source>
</reference>
<dbReference type="EMBL" id="CP139779">
    <property type="protein sequence ID" value="WQB70111.1"/>
    <property type="molecule type" value="Genomic_DNA"/>
</dbReference>
<protein>
    <submittedName>
        <fullName evidence="1">Uncharacterized protein</fullName>
    </submittedName>
</protein>
<gene>
    <name evidence="1" type="ORF">T9R20_15640</name>
</gene>
<name>A0ABZ0VBQ6_9MICO</name>
<dbReference type="Proteomes" id="UP001324533">
    <property type="component" value="Chromosome"/>
</dbReference>
<dbReference type="RefSeq" id="WP_322410261.1">
    <property type="nucleotide sequence ID" value="NZ_CP139779.1"/>
</dbReference>
<sequence>MSLPILREDALSSLGDGFSLRICLPWIRSLPVWSLTAIELHIDDEPVDVTAVMIGDRRVAPSVLAFERGWWFLQDRLRLEGRRVLAPGGHEVDLAFGLYVPYLEAGGDGPLSLPFRAHRTLTLDAPVTRTVARDVA</sequence>